<dbReference type="SUPFAM" id="SSF81383">
    <property type="entry name" value="F-box domain"/>
    <property type="match status" value="1"/>
</dbReference>
<accession>A0A9P6J8L8</accession>
<dbReference type="Gene3D" id="1.20.1280.50">
    <property type="match status" value="1"/>
</dbReference>
<name>A0A9P6J8L8_MORAP</name>
<dbReference type="Proteomes" id="UP000738359">
    <property type="component" value="Unassembled WGS sequence"/>
</dbReference>
<organism evidence="2 3">
    <name type="scientific">Mortierella alpina</name>
    <name type="common">Oleaginous fungus</name>
    <name type="synonym">Mortierella renispora</name>
    <dbReference type="NCBI Taxonomy" id="64518"/>
    <lineage>
        <taxon>Eukaryota</taxon>
        <taxon>Fungi</taxon>
        <taxon>Fungi incertae sedis</taxon>
        <taxon>Mucoromycota</taxon>
        <taxon>Mortierellomycotina</taxon>
        <taxon>Mortierellomycetes</taxon>
        <taxon>Mortierellales</taxon>
        <taxon>Mortierellaceae</taxon>
        <taxon>Mortierella</taxon>
    </lineage>
</organism>
<dbReference type="EMBL" id="JAAAHY010000300">
    <property type="protein sequence ID" value="KAF9964979.1"/>
    <property type="molecule type" value="Genomic_DNA"/>
</dbReference>
<reference evidence="2" key="1">
    <citation type="journal article" date="2020" name="Fungal Divers.">
        <title>Resolving the Mortierellaceae phylogeny through synthesis of multi-gene phylogenetics and phylogenomics.</title>
        <authorList>
            <person name="Vandepol N."/>
            <person name="Liber J."/>
            <person name="Desiro A."/>
            <person name="Na H."/>
            <person name="Kennedy M."/>
            <person name="Barry K."/>
            <person name="Grigoriev I.V."/>
            <person name="Miller A.N."/>
            <person name="O'Donnell K."/>
            <person name="Stajich J.E."/>
            <person name="Bonito G."/>
        </authorList>
    </citation>
    <scope>NUCLEOTIDE SEQUENCE</scope>
    <source>
        <strain evidence="2">CK1249</strain>
    </source>
</reference>
<dbReference type="InterPro" id="IPR001810">
    <property type="entry name" value="F-box_dom"/>
</dbReference>
<dbReference type="Gene3D" id="3.80.10.10">
    <property type="entry name" value="Ribonuclease Inhibitor"/>
    <property type="match status" value="1"/>
</dbReference>
<evidence type="ECO:0000259" key="1">
    <source>
        <dbReference type="Pfam" id="PF12937"/>
    </source>
</evidence>
<protein>
    <recommendedName>
        <fullName evidence="1">F-box domain-containing protein</fullName>
    </recommendedName>
</protein>
<proteinExistence type="predicted"/>
<dbReference type="SUPFAM" id="SSF52047">
    <property type="entry name" value="RNI-like"/>
    <property type="match status" value="1"/>
</dbReference>
<evidence type="ECO:0000313" key="3">
    <source>
        <dbReference type="Proteomes" id="UP000738359"/>
    </source>
</evidence>
<dbReference type="AlphaFoldDB" id="A0A9P6J8L8"/>
<dbReference type="OrthoDB" id="2405020at2759"/>
<dbReference type="InterPro" id="IPR032675">
    <property type="entry name" value="LRR_dom_sf"/>
</dbReference>
<feature type="domain" description="F-box" evidence="1">
    <location>
        <begin position="14"/>
        <end position="52"/>
    </location>
</feature>
<dbReference type="CDD" id="cd09917">
    <property type="entry name" value="F-box_SF"/>
    <property type="match status" value="1"/>
</dbReference>
<evidence type="ECO:0000313" key="2">
    <source>
        <dbReference type="EMBL" id="KAF9964979.1"/>
    </source>
</evidence>
<gene>
    <name evidence="2" type="ORF">BGZ70_005643</name>
</gene>
<dbReference type="Pfam" id="PF12937">
    <property type="entry name" value="F-box-like"/>
    <property type="match status" value="1"/>
</dbReference>
<sequence length="397" mass="44617">MEHESAAHTVFATPELVLLACGYLPAPDLARCSLVCKAWSRQFEPILWARFCPKQRDADSSTDTPVVIAGLMRNLPHIRTLDLSVVDRTALQALTSPFDLADQDQSMLCTNLRRLKFGHVKYAPPDSASISLHLTALLNHNRLLTQLDLSYVFLASNAVLAAIADLERLQHITITSFVGAGTCREALLMLKACLHLPELTELHFIDMDLNWDEVDKNKEKDMPDVETIIKEASIARFSVNPTAAKIKSLRLPSNRYGARNPLPFLLLKSDLLDLETCEIPWFPKDADPKEIEQVVCERCPNLRHLICPSLRGEREQDGKAVCAFIRGCSGLKSFTAAELFSDYDAESFDDDYSDLEPRHIISEVVSRHFNTLEVLDLRDCLQSSVRTNRTFLLNVTN</sequence>
<comment type="caution">
    <text evidence="2">The sequence shown here is derived from an EMBL/GenBank/DDBJ whole genome shotgun (WGS) entry which is preliminary data.</text>
</comment>
<keyword evidence="3" id="KW-1185">Reference proteome</keyword>
<dbReference type="InterPro" id="IPR036047">
    <property type="entry name" value="F-box-like_dom_sf"/>
</dbReference>